<comment type="catalytic activity">
    <reaction evidence="1">
        <text>3',3'-c-di-GMP + H2O = 5'-phosphoguanylyl(3'-&gt;5')guanosine + H(+)</text>
        <dbReference type="Rhea" id="RHEA:24902"/>
        <dbReference type="ChEBI" id="CHEBI:15377"/>
        <dbReference type="ChEBI" id="CHEBI:15378"/>
        <dbReference type="ChEBI" id="CHEBI:58754"/>
        <dbReference type="ChEBI" id="CHEBI:58805"/>
        <dbReference type="EC" id="3.1.4.52"/>
    </reaction>
    <physiologicalReaction direction="left-to-right" evidence="1">
        <dbReference type="Rhea" id="RHEA:24903"/>
    </physiologicalReaction>
</comment>
<evidence type="ECO:0000313" key="6">
    <source>
        <dbReference type="EMBL" id="NDP47970.1"/>
    </source>
</evidence>
<dbReference type="FunFam" id="3.30.70.270:FF:000001">
    <property type="entry name" value="Diguanylate cyclase domain protein"/>
    <property type="match status" value="1"/>
</dbReference>
<dbReference type="Gene3D" id="3.30.450.20">
    <property type="entry name" value="PAS domain"/>
    <property type="match status" value="1"/>
</dbReference>
<dbReference type="PROSITE" id="PS50887">
    <property type="entry name" value="GGDEF"/>
    <property type="match status" value="1"/>
</dbReference>
<dbReference type="SUPFAM" id="SSF55785">
    <property type="entry name" value="PYP-like sensor domain (PAS domain)"/>
    <property type="match status" value="1"/>
</dbReference>
<dbReference type="PROSITE" id="PS50883">
    <property type="entry name" value="EAL"/>
    <property type="match status" value="1"/>
</dbReference>
<dbReference type="InterPro" id="IPR000160">
    <property type="entry name" value="GGDEF_dom"/>
</dbReference>
<dbReference type="InterPro" id="IPR000014">
    <property type="entry name" value="PAS"/>
</dbReference>
<dbReference type="InterPro" id="IPR001633">
    <property type="entry name" value="EAL_dom"/>
</dbReference>
<dbReference type="Proteomes" id="UP000483432">
    <property type="component" value="Unassembled WGS sequence"/>
</dbReference>
<dbReference type="CDD" id="cd00130">
    <property type="entry name" value="PAS"/>
    <property type="match status" value="1"/>
</dbReference>
<dbReference type="SUPFAM" id="SSF55073">
    <property type="entry name" value="Nucleotide cyclase"/>
    <property type="match status" value="1"/>
</dbReference>
<dbReference type="SMART" id="SM00091">
    <property type="entry name" value="PAS"/>
    <property type="match status" value="1"/>
</dbReference>
<sequence length="686" mass="76848">MGGILGKTTGNLDIEIFDGKAMAETTLLYKTNKVLHATGPSGSLFQEVQQLEIADHTWSMRVSSRPGLEHQLKADKPRLIAQGGFAISLLLSLMTWILVMGQLRSAQATQALQQELNARKRAEESLRLAAMVYENTSEGMLVTDSDNHIVAVNPAFTRITGYELNDVLGKDPSMFSSGRHGPDFYQTMWDTLDRKGQWQGEVWDRRKDGEIHAKYLTINTILNTDGSVYRRVALFLDITEKKQSEEVIWHQANFDALTQRPNRSMFHGRLDQEIHKAQRSHLTLALLFIDLDLFKEINDTLGHHIGDLLLVEAAQRITACVREVDMVARLGGDEFTVILPELHEHISVERVAANILQKLAEPYHLGDEVIHVTGSIGITLYPRDAADTEGLLKNADQALYVAKNMGRNRFSYFTQDLQEAAHTRLRLITDLREAIASHQFSVHYQPIVDLVTGEVHKAEALIRWQHPKRGLVSPAEFIPLAEETGLIVPIGDWVFREAARQAQRLRSLHYPAFQISVNKSPKQFRESDASITAWFDYLNELGLPGDSITIEITEGLLLNAVTDVTSKLALYRKAGIQIAIDDFGTGYSSLSYLKRFHIDYLKIDQSFVREIEADPNDLALSQAIIVMAHALGIKVIAEGVETANQLKLLTDAGCDYAQGFFFSKAIPADQFEALLHANSAQPWHGQ</sequence>
<dbReference type="InterPro" id="IPR052155">
    <property type="entry name" value="Biofilm_reg_signaling"/>
</dbReference>
<feature type="domain" description="EAL" evidence="4">
    <location>
        <begin position="424"/>
        <end position="679"/>
    </location>
</feature>
<accession>A0A7C9KY77</accession>
<dbReference type="Pfam" id="PF00563">
    <property type="entry name" value="EAL"/>
    <property type="match status" value="1"/>
</dbReference>
<proteinExistence type="predicted"/>
<feature type="domain" description="PAS" evidence="2">
    <location>
        <begin position="125"/>
        <end position="170"/>
    </location>
</feature>
<dbReference type="NCBIfam" id="TIGR00254">
    <property type="entry name" value="GGDEF"/>
    <property type="match status" value="1"/>
</dbReference>
<dbReference type="PROSITE" id="PS50112">
    <property type="entry name" value="PAS"/>
    <property type="match status" value="1"/>
</dbReference>
<feature type="domain" description="PAC" evidence="3">
    <location>
        <begin position="198"/>
        <end position="250"/>
    </location>
</feature>
<name>A0A7C9KY77_9PROT</name>
<dbReference type="CDD" id="cd01948">
    <property type="entry name" value="EAL"/>
    <property type="match status" value="1"/>
</dbReference>
<gene>
    <name evidence="6" type="ORF">GZ085_06170</name>
</gene>
<protein>
    <submittedName>
        <fullName evidence="6">EAL domain-containing protein</fullName>
    </submittedName>
</protein>
<dbReference type="InterPro" id="IPR043128">
    <property type="entry name" value="Rev_trsase/Diguanyl_cyclase"/>
</dbReference>
<dbReference type="PANTHER" id="PTHR44757:SF2">
    <property type="entry name" value="BIOFILM ARCHITECTURE MAINTENANCE PROTEIN MBAA"/>
    <property type="match status" value="1"/>
</dbReference>
<dbReference type="FunFam" id="3.20.20.450:FF:000001">
    <property type="entry name" value="Cyclic di-GMP phosphodiesterase yahA"/>
    <property type="match status" value="1"/>
</dbReference>
<dbReference type="GO" id="GO:0071111">
    <property type="term" value="F:cyclic-guanylate-specific phosphodiesterase activity"/>
    <property type="evidence" value="ECO:0007669"/>
    <property type="project" value="UniProtKB-EC"/>
</dbReference>
<evidence type="ECO:0000259" key="5">
    <source>
        <dbReference type="PROSITE" id="PS50887"/>
    </source>
</evidence>
<dbReference type="SUPFAM" id="SSF141868">
    <property type="entry name" value="EAL domain-like"/>
    <property type="match status" value="1"/>
</dbReference>
<dbReference type="SMART" id="SM00267">
    <property type="entry name" value="GGDEF"/>
    <property type="match status" value="1"/>
</dbReference>
<feature type="domain" description="GGDEF" evidence="5">
    <location>
        <begin position="282"/>
        <end position="415"/>
    </location>
</feature>
<dbReference type="CDD" id="cd01949">
    <property type="entry name" value="GGDEF"/>
    <property type="match status" value="1"/>
</dbReference>
<evidence type="ECO:0000259" key="2">
    <source>
        <dbReference type="PROSITE" id="PS50112"/>
    </source>
</evidence>
<dbReference type="SMART" id="SM00052">
    <property type="entry name" value="EAL"/>
    <property type="match status" value="1"/>
</dbReference>
<dbReference type="EMBL" id="JAAFGW010000070">
    <property type="protein sequence ID" value="NDP47970.1"/>
    <property type="molecule type" value="Genomic_DNA"/>
</dbReference>
<dbReference type="AlphaFoldDB" id="A0A7C9KY77"/>
<evidence type="ECO:0000256" key="1">
    <source>
        <dbReference type="ARBA" id="ARBA00051114"/>
    </source>
</evidence>
<dbReference type="Gene3D" id="3.20.20.450">
    <property type="entry name" value="EAL domain"/>
    <property type="match status" value="1"/>
</dbReference>
<dbReference type="NCBIfam" id="TIGR00229">
    <property type="entry name" value="sensory_box"/>
    <property type="match status" value="1"/>
</dbReference>
<comment type="caution">
    <text evidence="6">The sequence shown here is derived from an EMBL/GenBank/DDBJ whole genome shotgun (WGS) entry which is preliminary data.</text>
</comment>
<dbReference type="InterPro" id="IPR000700">
    <property type="entry name" value="PAS-assoc_C"/>
</dbReference>
<dbReference type="InterPro" id="IPR029787">
    <property type="entry name" value="Nucleotide_cyclase"/>
</dbReference>
<dbReference type="PROSITE" id="PS50113">
    <property type="entry name" value="PAC"/>
    <property type="match status" value="1"/>
</dbReference>
<evidence type="ECO:0000259" key="3">
    <source>
        <dbReference type="PROSITE" id="PS50113"/>
    </source>
</evidence>
<reference evidence="6 7" key="1">
    <citation type="submission" date="2019-09" db="EMBL/GenBank/DDBJ databases">
        <title>H2 Metabolism Revealed by Metagenomic Analysis in Subglacial Sediment of East Antarctica.</title>
        <authorList>
            <person name="Yang Z."/>
            <person name="Zhang Y."/>
            <person name="Lv Y."/>
            <person name="Yan W."/>
            <person name="Xiao X."/>
            <person name="Sun B."/>
            <person name="Ma H."/>
        </authorList>
    </citation>
    <scope>NUCLEOTIDE SEQUENCE [LARGE SCALE GENOMIC DNA]</scope>
    <source>
        <strain evidence="6">Bin2_2</strain>
    </source>
</reference>
<organism evidence="6 7">
    <name type="scientific">Sulfuriferula multivorans</name>
    <dbReference type="NCBI Taxonomy" id="1559896"/>
    <lineage>
        <taxon>Bacteria</taxon>
        <taxon>Pseudomonadati</taxon>
        <taxon>Pseudomonadota</taxon>
        <taxon>Betaproteobacteria</taxon>
        <taxon>Nitrosomonadales</taxon>
        <taxon>Sulfuricellaceae</taxon>
        <taxon>Sulfuriferula</taxon>
    </lineage>
</organism>
<evidence type="ECO:0000259" key="4">
    <source>
        <dbReference type="PROSITE" id="PS50883"/>
    </source>
</evidence>
<evidence type="ECO:0000313" key="7">
    <source>
        <dbReference type="Proteomes" id="UP000483432"/>
    </source>
</evidence>
<dbReference type="Gene3D" id="3.30.70.270">
    <property type="match status" value="1"/>
</dbReference>
<dbReference type="PANTHER" id="PTHR44757">
    <property type="entry name" value="DIGUANYLATE CYCLASE DGCP"/>
    <property type="match status" value="1"/>
</dbReference>
<dbReference type="Pfam" id="PF13426">
    <property type="entry name" value="PAS_9"/>
    <property type="match status" value="1"/>
</dbReference>
<dbReference type="GO" id="GO:0071732">
    <property type="term" value="P:cellular response to nitric oxide"/>
    <property type="evidence" value="ECO:0007669"/>
    <property type="project" value="UniProtKB-ARBA"/>
</dbReference>
<dbReference type="Pfam" id="PF00990">
    <property type="entry name" value="GGDEF"/>
    <property type="match status" value="1"/>
</dbReference>
<dbReference type="InterPro" id="IPR035919">
    <property type="entry name" value="EAL_sf"/>
</dbReference>
<dbReference type="InterPro" id="IPR035965">
    <property type="entry name" value="PAS-like_dom_sf"/>
</dbReference>